<gene>
    <name evidence="1" type="ORF">GLOINDRAFT_35821</name>
</gene>
<dbReference type="AlphaFoldDB" id="U9TAM5"/>
<dbReference type="HOGENOM" id="CLU_2997621_0_0_1"/>
<name>U9TAM5_RHIID</name>
<accession>U9TAM5</accession>
<protein>
    <submittedName>
        <fullName evidence="1">Uncharacterized protein</fullName>
    </submittedName>
</protein>
<dbReference type="EMBL" id="KI293326">
    <property type="protein sequence ID" value="ESA05209.1"/>
    <property type="molecule type" value="Genomic_DNA"/>
</dbReference>
<evidence type="ECO:0000313" key="1">
    <source>
        <dbReference type="EMBL" id="ESA05209.1"/>
    </source>
</evidence>
<reference evidence="1" key="1">
    <citation type="submission" date="2013-07" db="EMBL/GenBank/DDBJ databases">
        <title>The genome of an arbuscular mycorrhizal fungus provides insights into the evolution of the oldest plant symbiosis.</title>
        <authorList>
            <consortium name="DOE Joint Genome Institute"/>
            <person name="Tisserant E."/>
            <person name="Malbreil M."/>
            <person name="Kuo A."/>
            <person name="Kohler A."/>
            <person name="Symeonidi A."/>
            <person name="Balestrini R."/>
            <person name="Charron P."/>
            <person name="Duensing N."/>
            <person name="Frei-dit-Frey N."/>
            <person name="Gianinazzi-Pearson V."/>
            <person name="Gilbert B."/>
            <person name="Handa Y."/>
            <person name="Hijri M."/>
            <person name="Kaul R."/>
            <person name="Kawaguchi M."/>
            <person name="Krajinski F."/>
            <person name="Lammers P."/>
            <person name="Lapierre D."/>
            <person name="Masclaux F.G."/>
            <person name="Murat C."/>
            <person name="Morin E."/>
            <person name="Ndikumana S."/>
            <person name="Pagni M."/>
            <person name="Petitpierre D."/>
            <person name="Requena N."/>
            <person name="Rosikiewicz P."/>
            <person name="Riley R."/>
            <person name="Saito K."/>
            <person name="San Clemente H."/>
            <person name="Shapiro H."/>
            <person name="van Tuinen D."/>
            <person name="Becard G."/>
            <person name="Bonfante P."/>
            <person name="Paszkowski U."/>
            <person name="Shachar-Hill Y."/>
            <person name="Young J.P."/>
            <person name="Sanders I.R."/>
            <person name="Henrissat B."/>
            <person name="Rensing S.A."/>
            <person name="Grigoriev I.V."/>
            <person name="Corradi N."/>
            <person name="Roux C."/>
            <person name="Martin F."/>
        </authorList>
    </citation>
    <scope>NUCLEOTIDE SEQUENCE</scope>
    <source>
        <strain evidence="1">DAOM 197198</strain>
    </source>
</reference>
<sequence>MPQPQHPSDSAMFHRFYISDKFAGEPNLIIEDGGKALKLFLKNLLKVKIKETTISGE</sequence>
<organism evidence="1">
    <name type="scientific">Rhizophagus irregularis (strain DAOM 181602 / DAOM 197198 / MUCL 43194)</name>
    <name type="common">Arbuscular mycorrhizal fungus</name>
    <name type="synonym">Glomus intraradices</name>
    <dbReference type="NCBI Taxonomy" id="747089"/>
    <lineage>
        <taxon>Eukaryota</taxon>
        <taxon>Fungi</taxon>
        <taxon>Fungi incertae sedis</taxon>
        <taxon>Mucoromycota</taxon>
        <taxon>Glomeromycotina</taxon>
        <taxon>Glomeromycetes</taxon>
        <taxon>Glomerales</taxon>
        <taxon>Glomeraceae</taxon>
        <taxon>Rhizophagus</taxon>
    </lineage>
</organism>
<proteinExistence type="predicted"/>